<gene>
    <name evidence="6" type="ORF">PACTADRAFT_47399</name>
</gene>
<protein>
    <recommendedName>
        <fullName evidence="5">HIT-type domain-containing protein</fullName>
    </recommendedName>
</protein>
<name>A0A1E4U0N6_PACTA</name>
<dbReference type="GO" id="GO:0008270">
    <property type="term" value="F:zinc ion binding"/>
    <property type="evidence" value="ECO:0007669"/>
    <property type="project" value="UniProtKB-UniRule"/>
</dbReference>
<dbReference type="STRING" id="669874.A0A1E4U0N6"/>
<keyword evidence="7" id="KW-1185">Reference proteome</keyword>
<dbReference type="PANTHER" id="PTHR13093">
    <property type="entry name" value="ZINC FINGER HIT DOMAIN CONTAINING PROTEIN 1"/>
    <property type="match status" value="1"/>
</dbReference>
<dbReference type="SUPFAM" id="SSF144232">
    <property type="entry name" value="HIT/MYND zinc finger-like"/>
    <property type="match status" value="1"/>
</dbReference>
<dbReference type="PROSITE" id="PS51083">
    <property type="entry name" value="ZF_HIT"/>
    <property type="match status" value="1"/>
</dbReference>
<dbReference type="EMBL" id="KV454011">
    <property type="protein sequence ID" value="ODV97488.1"/>
    <property type="molecule type" value="Genomic_DNA"/>
</dbReference>
<keyword evidence="3" id="KW-0862">Zinc</keyword>
<evidence type="ECO:0000256" key="3">
    <source>
        <dbReference type="ARBA" id="ARBA00022833"/>
    </source>
</evidence>
<evidence type="ECO:0000313" key="7">
    <source>
        <dbReference type="Proteomes" id="UP000094236"/>
    </source>
</evidence>
<dbReference type="Proteomes" id="UP000094236">
    <property type="component" value="Unassembled WGS sequence"/>
</dbReference>
<sequence length="222" mass="24998">MSFIEEIPKGYKTSLYYSSLYGGTGAKKPFYGDDSQKENAKSFGGRNSRYQQVVNYDVAVLEANAHGQNNNDGSTAEMKATRKSNKRLLELDRENYNEHQLAKIEVPKEGFDYFGNSSKNLNVMNKSGRRFKLGSTPNTKRILSSKKNLNNYLDEDTSNILKIWANLETRDNTNQINAVPELKTCSICGNNSSYTCVRCGTRFCSIKCGDTHNETRCSNYAV</sequence>
<dbReference type="CDD" id="cd21437">
    <property type="entry name" value="zf-HIT_ZNHIT1_like"/>
    <property type="match status" value="1"/>
</dbReference>
<evidence type="ECO:0000313" key="6">
    <source>
        <dbReference type="EMBL" id="ODV97488.1"/>
    </source>
</evidence>
<dbReference type="AlphaFoldDB" id="A0A1E4U0N6"/>
<feature type="domain" description="HIT-type" evidence="5">
    <location>
        <begin position="185"/>
        <end position="217"/>
    </location>
</feature>
<dbReference type="Gene3D" id="3.30.60.190">
    <property type="match status" value="1"/>
</dbReference>
<dbReference type="InterPro" id="IPR039723">
    <property type="entry name" value="Vps71/ZNHIT1"/>
</dbReference>
<dbReference type="GO" id="GO:0006338">
    <property type="term" value="P:chromatin remodeling"/>
    <property type="evidence" value="ECO:0007669"/>
    <property type="project" value="InterPro"/>
</dbReference>
<evidence type="ECO:0000256" key="4">
    <source>
        <dbReference type="PROSITE-ProRule" id="PRU00453"/>
    </source>
</evidence>
<keyword evidence="1" id="KW-0479">Metal-binding</keyword>
<dbReference type="OrthoDB" id="74807at2759"/>
<keyword evidence="2 4" id="KW-0863">Zinc-finger</keyword>
<evidence type="ECO:0000256" key="2">
    <source>
        <dbReference type="ARBA" id="ARBA00022771"/>
    </source>
</evidence>
<proteinExistence type="predicted"/>
<dbReference type="InterPro" id="IPR007529">
    <property type="entry name" value="Znf_HIT"/>
</dbReference>
<evidence type="ECO:0000256" key="1">
    <source>
        <dbReference type="ARBA" id="ARBA00022723"/>
    </source>
</evidence>
<reference evidence="7" key="1">
    <citation type="submission" date="2016-05" db="EMBL/GenBank/DDBJ databases">
        <title>Comparative genomics of biotechnologically important yeasts.</title>
        <authorList>
            <consortium name="DOE Joint Genome Institute"/>
            <person name="Riley R."/>
            <person name="Haridas S."/>
            <person name="Wolfe K.H."/>
            <person name="Lopes M.R."/>
            <person name="Hittinger C.T."/>
            <person name="Goker M."/>
            <person name="Salamov A."/>
            <person name="Wisecaver J."/>
            <person name="Long T.M."/>
            <person name="Aerts A.L."/>
            <person name="Barry K."/>
            <person name="Choi C."/>
            <person name="Clum A."/>
            <person name="Coughlan A.Y."/>
            <person name="Deshpande S."/>
            <person name="Douglass A.P."/>
            <person name="Hanson S.J."/>
            <person name="Klenk H.-P."/>
            <person name="Labutti K."/>
            <person name="Lapidus A."/>
            <person name="Lindquist E."/>
            <person name="Lipzen A."/>
            <person name="Meier-Kolthoff J.P."/>
            <person name="Ohm R.A."/>
            <person name="Otillar R.P."/>
            <person name="Pangilinan J."/>
            <person name="Peng Y."/>
            <person name="Rokas A."/>
            <person name="Rosa C.A."/>
            <person name="Scheuner C."/>
            <person name="Sibirny A.A."/>
            <person name="Slot J.C."/>
            <person name="Stielow J.B."/>
            <person name="Sun H."/>
            <person name="Kurtzman C.P."/>
            <person name="Blackwell M."/>
            <person name="Grigoriev I.V."/>
            <person name="Jeffries T.W."/>
        </authorList>
    </citation>
    <scope>NUCLEOTIDE SEQUENCE [LARGE SCALE GENOMIC DNA]</scope>
    <source>
        <strain evidence="7">NRRL Y-2460</strain>
    </source>
</reference>
<organism evidence="6 7">
    <name type="scientific">Pachysolen tannophilus NRRL Y-2460</name>
    <dbReference type="NCBI Taxonomy" id="669874"/>
    <lineage>
        <taxon>Eukaryota</taxon>
        <taxon>Fungi</taxon>
        <taxon>Dikarya</taxon>
        <taxon>Ascomycota</taxon>
        <taxon>Saccharomycotina</taxon>
        <taxon>Pichiomycetes</taxon>
        <taxon>Pachysolenaceae</taxon>
        <taxon>Pachysolen</taxon>
    </lineage>
</organism>
<dbReference type="GO" id="GO:0005634">
    <property type="term" value="C:nucleus"/>
    <property type="evidence" value="ECO:0007669"/>
    <property type="project" value="UniProtKB-ARBA"/>
</dbReference>
<accession>A0A1E4U0N6</accession>
<dbReference type="Pfam" id="PF04438">
    <property type="entry name" value="zf-HIT"/>
    <property type="match status" value="1"/>
</dbReference>
<evidence type="ECO:0000259" key="5">
    <source>
        <dbReference type="PROSITE" id="PS51083"/>
    </source>
</evidence>